<dbReference type="CDD" id="cd03187">
    <property type="entry name" value="GST_C_Phi"/>
    <property type="match status" value="1"/>
</dbReference>
<dbReference type="GO" id="GO:0043295">
    <property type="term" value="F:glutathione binding"/>
    <property type="evidence" value="ECO:0007669"/>
    <property type="project" value="TreeGrafter"/>
</dbReference>
<dbReference type="FunFam" id="3.40.30.10:FF:000016">
    <property type="entry name" value="Glutathione S-transferase F2"/>
    <property type="match status" value="1"/>
</dbReference>
<evidence type="ECO:0000313" key="10">
    <source>
        <dbReference type="EMBL" id="KAK7392333.1"/>
    </source>
</evidence>
<dbReference type="CDD" id="cd03053">
    <property type="entry name" value="GST_N_Phi"/>
    <property type="match status" value="1"/>
</dbReference>
<feature type="domain" description="GST N-terminal" evidence="8">
    <location>
        <begin position="2"/>
        <end position="83"/>
    </location>
</feature>
<feature type="domain" description="GST C-terminal" evidence="9">
    <location>
        <begin position="90"/>
        <end position="213"/>
    </location>
</feature>
<dbReference type="Gene3D" id="1.20.1050.10">
    <property type="match status" value="1"/>
</dbReference>
<reference evidence="10 11" key="1">
    <citation type="submission" date="2024-01" db="EMBL/GenBank/DDBJ databases">
        <title>The genomes of 5 underutilized Papilionoideae crops provide insights into root nodulation and disease resistanc.</title>
        <authorList>
            <person name="Jiang F."/>
        </authorList>
    </citation>
    <scope>NUCLEOTIDE SEQUENCE [LARGE SCALE GENOMIC DNA]</scope>
    <source>
        <strain evidence="10">DUOXIRENSHENG_FW03</strain>
        <tissue evidence="10">Leaves</tissue>
    </source>
</reference>
<dbReference type="InterPro" id="IPR004046">
    <property type="entry name" value="GST_C"/>
</dbReference>
<dbReference type="InterPro" id="IPR034347">
    <property type="entry name" value="GST_Phi_C"/>
</dbReference>
<evidence type="ECO:0000256" key="7">
    <source>
        <dbReference type="ARBA" id="ARBA00047960"/>
    </source>
</evidence>
<dbReference type="Gene3D" id="3.40.30.10">
    <property type="entry name" value="Glutaredoxin"/>
    <property type="match status" value="1"/>
</dbReference>
<dbReference type="Proteomes" id="UP001386955">
    <property type="component" value="Unassembled WGS sequence"/>
</dbReference>
<dbReference type="Pfam" id="PF00043">
    <property type="entry name" value="GST_C"/>
    <property type="match status" value="1"/>
</dbReference>
<protein>
    <recommendedName>
        <fullName evidence="3">glutathione transferase</fullName>
        <ecNumber evidence="3">2.5.1.18</ecNumber>
    </recommendedName>
</protein>
<dbReference type="PROSITE" id="PS50405">
    <property type="entry name" value="GST_CTER"/>
    <property type="match status" value="1"/>
</dbReference>
<evidence type="ECO:0000256" key="3">
    <source>
        <dbReference type="ARBA" id="ARBA00012452"/>
    </source>
</evidence>
<evidence type="ECO:0000256" key="1">
    <source>
        <dbReference type="ARBA" id="ARBA00004514"/>
    </source>
</evidence>
<dbReference type="Pfam" id="PF02798">
    <property type="entry name" value="GST_N"/>
    <property type="match status" value="1"/>
</dbReference>
<evidence type="ECO:0000313" key="11">
    <source>
        <dbReference type="Proteomes" id="UP001386955"/>
    </source>
</evidence>
<dbReference type="SUPFAM" id="SSF47616">
    <property type="entry name" value="GST C-terminal domain-like"/>
    <property type="match status" value="1"/>
</dbReference>
<keyword evidence="5" id="KW-0216">Detoxification</keyword>
<dbReference type="InterPro" id="IPR036282">
    <property type="entry name" value="Glutathione-S-Trfase_C_sf"/>
</dbReference>
<dbReference type="PANTHER" id="PTHR43900">
    <property type="entry name" value="GLUTATHIONE S-TRANSFERASE RHO"/>
    <property type="match status" value="1"/>
</dbReference>
<dbReference type="EC" id="2.5.1.18" evidence="3"/>
<gene>
    <name evidence="10" type="ORF">VNO78_20767</name>
</gene>
<evidence type="ECO:0000256" key="6">
    <source>
        <dbReference type="ARBA" id="ARBA00022679"/>
    </source>
</evidence>
<evidence type="ECO:0000259" key="8">
    <source>
        <dbReference type="PROSITE" id="PS50404"/>
    </source>
</evidence>
<comment type="subcellular location">
    <subcellularLocation>
        <location evidence="1">Cytoplasm</location>
        <location evidence="1">Cytosol</location>
    </subcellularLocation>
</comment>
<organism evidence="10 11">
    <name type="scientific">Psophocarpus tetragonolobus</name>
    <name type="common">Winged bean</name>
    <name type="synonym">Dolichos tetragonolobus</name>
    <dbReference type="NCBI Taxonomy" id="3891"/>
    <lineage>
        <taxon>Eukaryota</taxon>
        <taxon>Viridiplantae</taxon>
        <taxon>Streptophyta</taxon>
        <taxon>Embryophyta</taxon>
        <taxon>Tracheophyta</taxon>
        <taxon>Spermatophyta</taxon>
        <taxon>Magnoliopsida</taxon>
        <taxon>eudicotyledons</taxon>
        <taxon>Gunneridae</taxon>
        <taxon>Pentapetalae</taxon>
        <taxon>rosids</taxon>
        <taxon>fabids</taxon>
        <taxon>Fabales</taxon>
        <taxon>Fabaceae</taxon>
        <taxon>Papilionoideae</taxon>
        <taxon>50 kb inversion clade</taxon>
        <taxon>NPAAA clade</taxon>
        <taxon>indigoferoid/millettioid clade</taxon>
        <taxon>Phaseoleae</taxon>
        <taxon>Psophocarpus</taxon>
    </lineage>
</organism>
<keyword evidence="4" id="KW-0963">Cytoplasm</keyword>
<dbReference type="InterPro" id="IPR010987">
    <property type="entry name" value="Glutathione-S-Trfase_C-like"/>
</dbReference>
<proteinExistence type="inferred from homology"/>
<name>A0AAN9XHT0_PSOTE</name>
<comment type="caution">
    <text evidence="10">The sequence shown here is derived from an EMBL/GenBank/DDBJ whole genome shotgun (WGS) entry which is preliminary data.</text>
</comment>
<keyword evidence="11" id="KW-1185">Reference proteome</keyword>
<dbReference type="GO" id="GO:0005829">
    <property type="term" value="C:cytosol"/>
    <property type="evidence" value="ECO:0007669"/>
    <property type="project" value="UniProtKB-SubCell"/>
</dbReference>
<sequence>MAAIKLHGNPFSTATMRACASLHEKELHFEFVVIDMKNGEHKKEPFILLNPFGQVPAFEDGDLKLFESRAISHYVADAYGDKGTRLICNEPKKMAIVRMWLEIESQRYDQAASRLVWELKVKPMYGLPTDPAAVEESETKLGAILDFYEKTLSQSKYLAGECFTLADLHHLPTIHNLMSTQSKKLFESRTHVSAWVTDITARPAWSKVLAMQP</sequence>
<dbReference type="InterPro" id="IPR040079">
    <property type="entry name" value="Glutathione_S-Trfase"/>
</dbReference>
<accession>A0AAN9XHT0</accession>
<dbReference type="PANTHER" id="PTHR43900:SF47">
    <property type="entry name" value="GLUTATHIONE S-TRANSFERASE F6-RELATED"/>
    <property type="match status" value="1"/>
</dbReference>
<dbReference type="FunFam" id="1.20.1050.10:FF:000004">
    <property type="entry name" value="Glutathione S-transferase F2"/>
    <property type="match status" value="1"/>
</dbReference>
<comment type="similarity">
    <text evidence="2">Belongs to the GST superfamily. Phi family.</text>
</comment>
<evidence type="ECO:0000256" key="5">
    <source>
        <dbReference type="ARBA" id="ARBA00022575"/>
    </source>
</evidence>
<dbReference type="InterPro" id="IPR004045">
    <property type="entry name" value="Glutathione_S-Trfase_N"/>
</dbReference>
<dbReference type="SFLD" id="SFLDG01154">
    <property type="entry name" value="Main.5:_Phi-like"/>
    <property type="match status" value="1"/>
</dbReference>
<dbReference type="SFLD" id="SFLDS00019">
    <property type="entry name" value="Glutathione_Transferase_(cytos"/>
    <property type="match status" value="1"/>
</dbReference>
<evidence type="ECO:0000259" key="9">
    <source>
        <dbReference type="PROSITE" id="PS50405"/>
    </source>
</evidence>
<evidence type="ECO:0000256" key="2">
    <source>
        <dbReference type="ARBA" id="ARBA00010128"/>
    </source>
</evidence>
<dbReference type="SUPFAM" id="SSF52833">
    <property type="entry name" value="Thioredoxin-like"/>
    <property type="match status" value="1"/>
</dbReference>
<dbReference type="AlphaFoldDB" id="A0AAN9XHT0"/>
<dbReference type="GO" id="GO:0006749">
    <property type="term" value="P:glutathione metabolic process"/>
    <property type="evidence" value="ECO:0007669"/>
    <property type="project" value="TreeGrafter"/>
</dbReference>
<dbReference type="GO" id="GO:0004364">
    <property type="term" value="F:glutathione transferase activity"/>
    <property type="evidence" value="ECO:0007669"/>
    <property type="project" value="UniProtKB-EC"/>
</dbReference>
<dbReference type="InterPro" id="IPR036249">
    <property type="entry name" value="Thioredoxin-like_sf"/>
</dbReference>
<dbReference type="SFLD" id="SFLDG00358">
    <property type="entry name" value="Main_(cytGST)"/>
    <property type="match status" value="1"/>
</dbReference>
<dbReference type="PROSITE" id="PS50404">
    <property type="entry name" value="GST_NTER"/>
    <property type="match status" value="1"/>
</dbReference>
<evidence type="ECO:0000256" key="4">
    <source>
        <dbReference type="ARBA" id="ARBA00022490"/>
    </source>
</evidence>
<dbReference type="GO" id="GO:0009407">
    <property type="term" value="P:toxin catabolic process"/>
    <property type="evidence" value="ECO:0007669"/>
    <property type="project" value="UniProtKB-ARBA"/>
</dbReference>
<dbReference type="EMBL" id="JAYMYS010000005">
    <property type="protein sequence ID" value="KAK7392333.1"/>
    <property type="molecule type" value="Genomic_DNA"/>
</dbReference>
<comment type="catalytic activity">
    <reaction evidence="7">
        <text>RX + glutathione = an S-substituted glutathione + a halide anion + H(+)</text>
        <dbReference type="Rhea" id="RHEA:16437"/>
        <dbReference type="ChEBI" id="CHEBI:15378"/>
        <dbReference type="ChEBI" id="CHEBI:16042"/>
        <dbReference type="ChEBI" id="CHEBI:17792"/>
        <dbReference type="ChEBI" id="CHEBI:57925"/>
        <dbReference type="ChEBI" id="CHEBI:90779"/>
        <dbReference type="EC" id="2.5.1.18"/>
    </reaction>
</comment>
<keyword evidence="6" id="KW-0808">Transferase</keyword>